<dbReference type="VEuPathDB" id="FungiDB:LEMA_P116850.1"/>
<accession>E4ZTX2</accession>
<evidence type="ECO:0000313" key="3">
    <source>
        <dbReference type="Proteomes" id="UP000002668"/>
    </source>
</evidence>
<feature type="region of interest" description="Disordered" evidence="1">
    <location>
        <begin position="377"/>
        <end position="414"/>
    </location>
</feature>
<dbReference type="EMBL" id="FP929125">
    <property type="protein sequence ID" value="CBX94682.1"/>
    <property type="molecule type" value="Genomic_DNA"/>
</dbReference>
<name>E4ZTX2_LEPMJ</name>
<proteinExistence type="predicted"/>
<sequence length="592" mass="65495">MSTSSETSGSAPKEDEDTQSASSHQSTSMQLQLAQDNKKSKRYVAPQPDAHTFASQQEFLDSLAPITVDQVENDNLKCPICWKVYCEAPDPGYNNSELPVRLKCQHVFGQKCLATTFGMPEDSRRELRPLSFSPGSRGAALGHRLHTYLTEHAHGFEDKHDGLHNVAQALSQMMQDAHVPGQGILLFGDFWWPILQLIGSPATRSRRQITFMENAVILDHGLTSDLWTTTSSAPGVPKPAAVSWQSADWNQPLGQAISAFPTFTTQVSSSSNKDIAADTLPGSSAIMPSLSNHSANKPTQQAVFPLAMQWGPHSTGLPPPDNLLYTSGPNPAGVYDLPPGVMPYSYNHSSLKWKDALAAETNMDKLTALKKAAKQASTANKSSVKAAEPTNNELDDKQERIKQEREQKRLVSRISSTMSSALAELYARYIKETSERGPSLRMHRRPNLVSVSVRVHERDAMASEYKIPSPRPHPSYYNNEDEDEDEEEEEKDEDDDQKLDNDLSMLFFVITRTPCMSPCCVVAGKERTKRLPVPRAVRWRNDEKVPDGCPVCHKVLFLKSEADHRGYISAPGNYDGWLAFAGSDEGLFDVGV</sequence>
<feature type="compositionally biased region" description="Acidic residues" evidence="1">
    <location>
        <begin position="479"/>
        <end position="497"/>
    </location>
</feature>
<feature type="region of interest" description="Disordered" evidence="1">
    <location>
        <begin position="1"/>
        <end position="43"/>
    </location>
</feature>
<gene>
    <name evidence="2" type="ORF">LEMA_P116850.1</name>
</gene>
<evidence type="ECO:0000313" key="2">
    <source>
        <dbReference type="EMBL" id="CBX94682.1"/>
    </source>
</evidence>
<dbReference type="SUPFAM" id="SSF57850">
    <property type="entry name" value="RING/U-box"/>
    <property type="match status" value="1"/>
</dbReference>
<dbReference type="OrthoDB" id="8062037at2759"/>
<evidence type="ECO:0000256" key="1">
    <source>
        <dbReference type="SAM" id="MobiDB-lite"/>
    </source>
</evidence>
<reference evidence="3" key="1">
    <citation type="journal article" date="2011" name="Nat. Commun.">
        <title>Effector diversification within compartments of the Leptosphaeria maculans genome affected by Repeat-Induced Point mutations.</title>
        <authorList>
            <person name="Rouxel T."/>
            <person name="Grandaubert J."/>
            <person name="Hane J.K."/>
            <person name="Hoede C."/>
            <person name="van de Wouw A.P."/>
            <person name="Couloux A."/>
            <person name="Dominguez V."/>
            <person name="Anthouard V."/>
            <person name="Bally P."/>
            <person name="Bourras S."/>
            <person name="Cozijnsen A.J."/>
            <person name="Ciuffetti L.M."/>
            <person name="Degrave A."/>
            <person name="Dilmaghani A."/>
            <person name="Duret L."/>
            <person name="Fudal I."/>
            <person name="Goodwin S.B."/>
            <person name="Gout L."/>
            <person name="Glaser N."/>
            <person name="Linglin J."/>
            <person name="Kema G.H.J."/>
            <person name="Lapalu N."/>
            <person name="Lawrence C.B."/>
            <person name="May K."/>
            <person name="Meyer M."/>
            <person name="Ollivier B."/>
            <person name="Poulain J."/>
            <person name="Schoch C.L."/>
            <person name="Simon A."/>
            <person name="Spatafora J.W."/>
            <person name="Stachowiak A."/>
            <person name="Turgeon B.G."/>
            <person name="Tyler B.M."/>
            <person name="Vincent D."/>
            <person name="Weissenbach J."/>
            <person name="Amselem J."/>
            <person name="Quesneville H."/>
            <person name="Oliver R.P."/>
            <person name="Wincker P."/>
            <person name="Balesdent M.-H."/>
            <person name="Howlett B.J."/>
        </authorList>
    </citation>
    <scope>NUCLEOTIDE SEQUENCE [LARGE SCALE GENOMIC DNA]</scope>
    <source>
        <strain evidence="3">JN3 / isolate v23.1.3 / race Av1-4-5-6-7-8</strain>
    </source>
</reference>
<feature type="compositionally biased region" description="Basic and acidic residues" evidence="1">
    <location>
        <begin position="394"/>
        <end position="409"/>
    </location>
</feature>
<dbReference type="HOGENOM" id="CLU_460838_0_0_1"/>
<keyword evidence="3" id="KW-1185">Reference proteome</keyword>
<dbReference type="eggNOG" id="ENOG502R8JD">
    <property type="taxonomic scope" value="Eukaryota"/>
</dbReference>
<protein>
    <submittedName>
        <fullName evidence="2">Predicted protein</fullName>
    </submittedName>
</protein>
<feature type="region of interest" description="Disordered" evidence="1">
    <location>
        <begin position="462"/>
        <end position="497"/>
    </location>
</feature>
<feature type="compositionally biased region" description="Polar residues" evidence="1">
    <location>
        <begin position="19"/>
        <end position="35"/>
    </location>
</feature>
<feature type="compositionally biased region" description="Polar residues" evidence="1">
    <location>
        <begin position="1"/>
        <end position="10"/>
    </location>
</feature>
<dbReference type="AlphaFoldDB" id="E4ZTX2"/>
<dbReference type="InParanoid" id="E4ZTX2"/>
<dbReference type="Gene3D" id="3.30.40.10">
    <property type="entry name" value="Zinc/RING finger domain, C3HC4 (zinc finger)"/>
    <property type="match status" value="1"/>
</dbReference>
<organism evidence="3">
    <name type="scientific">Leptosphaeria maculans (strain JN3 / isolate v23.1.3 / race Av1-4-5-6-7-8)</name>
    <name type="common">Blackleg fungus</name>
    <name type="synonym">Phoma lingam</name>
    <dbReference type="NCBI Taxonomy" id="985895"/>
    <lineage>
        <taxon>Eukaryota</taxon>
        <taxon>Fungi</taxon>
        <taxon>Dikarya</taxon>
        <taxon>Ascomycota</taxon>
        <taxon>Pezizomycotina</taxon>
        <taxon>Dothideomycetes</taxon>
        <taxon>Pleosporomycetidae</taxon>
        <taxon>Pleosporales</taxon>
        <taxon>Pleosporineae</taxon>
        <taxon>Leptosphaeriaceae</taxon>
        <taxon>Plenodomus</taxon>
        <taxon>Plenodomus lingam/Leptosphaeria maculans species complex</taxon>
    </lineage>
</organism>
<dbReference type="InterPro" id="IPR013083">
    <property type="entry name" value="Znf_RING/FYVE/PHD"/>
</dbReference>
<dbReference type="Proteomes" id="UP000002668">
    <property type="component" value="Genome"/>
</dbReference>